<comment type="catalytic activity">
    <reaction evidence="1">
        <text>S-ubiquitinyl-[E2 ubiquitin-conjugating enzyme]-L-cysteine + [acceptor protein]-L-lysine = [E2 ubiquitin-conjugating enzyme]-L-cysteine + N(6)-ubiquitinyl-[acceptor protein]-L-lysine.</text>
        <dbReference type="EC" id="2.3.2.27"/>
    </reaction>
</comment>
<dbReference type="PANTHER" id="PTHR22937:SF175">
    <property type="entry name" value="RING-TYPE E3 UBIQUITIN TRANSFERASE"/>
    <property type="match status" value="1"/>
</dbReference>
<evidence type="ECO:0000256" key="5">
    <source>
        <dbReference type="ARBA" id="ARBA00022723"/>
    </source>
</evidence>
<feature type="region of interest" description="Disordered" evidence="10">
    <location>
        <begin position="1"/>
        <end position="26"/>
    </location>
</feature>
<dbReference type="AlphaFoldDB" id="A0A9J5WDL7"/>
<evidence type="ECO:0000256" key="1">
    <source>
        <dbReference type="ARBA" id="ARBA00000900"/>
    </source>
</evidence>
<gene>
    <name evidence="12" type="ORF">H5410_062870</name>
</gene>
<evidence type="ECO:0000259" key="11">
    <source>
        <dbReference type="PROSITE" id="PS50089"/>
    </source>
</evidence>
<dbReference type="GO" id="GO:0061630">
    <property type="term" value="F:ubiquitin protein ligase activity"/>
    <property type="evidence" value="ECO:0007669"/>
    <property type="project" value="UniProtKB-EC"/>
</dbReference>
<dbReference type="Pfam" id="PF12678">
    <property type="entry name" value="zf-rbx1"/>
    <property type="match status" value="1"/>
</dbReference>
<evidence type="ECO:0000256" key="3">
    <source>
        <dbReference type="ARBA" id="ARBA00012483"/>
    </source>
</evidence>
<keyword evidence="7" id="KW-0833">Ubl conjugation pathway</keyword>
<dbReference type="GO" id="GO:0008270">
    <property type="term" value="F:zinc ion binding"/>
    <property type="evidence" value="ECO:0007669"/>
    <property type="project" value="UniProtKB-KW"/>
</dbReference>
<dbReference type="EC" id="2.3.2.27" evidence="3"/>
<keyword evidence="6 9" id="KW-0863">Zinc-finger</keyword>
<dbReference type="InterPro" id="IPR045191">
    <property type="entry name" value="MBR1/2-like"/>
</dbReference>
<dbReference type="PANTHER" id="PTHR22937">
    <property type="entry name" value="E3 UBIQUITIN-PROTEIN LIGASE RNF165"/>
    <property type="match status" value="1"/>
</dbReference>
<evidence type="ECO:0000256" key="10">
    <source>
        <dbReference type="SAM" id="MobiDB-lite"/>
    </source>
</evidence>
<evidence type="ECO:0000256" key="2">
    <source>
        <dbReference type="ARBA" id="ARBA00004906"/>
    </source>
</evidence>
<dbReference type="GO" id="GO:0005634">
    <property type="term" value="C:nucleus"/>
    <property type="evidence" value="ECO:0007669"/>
    <property type="project" value="TreeGrafter"/>
</dbReference>
<organism evidence="12 13">
    <name type="scientific">Solanum commersonii</name>
    <name type="common">Commerson's wild potato</name>
    <name type="synonym">Commerson's nightshade</name>
    <dbReference type="NCBI Taxonomy" id="4109"/>
    <lineage>
        <taxon>Eukaryota</taxon>
        <taxon>Viridiplantae</taxon>
        <taxon>Streptophyta</taxon>
        <taxon>Embryophyta</taxon>
        <taxon>Tracheophyta</taxon>
        <taxon>Spermatophyta</taxon>
        <taxon>Magnoliopsida</taxon>
        <taxon>eudicotyledons</taxon>
        <taxon>Gunneridae</taxon>
        <taxon>Pentapetalae</taxon>
        <taxon>asterids</taxon>
        <taxon>lamiids</taxon>
        <taxon>Solanales</taxon>
        <taxon>Solanaceae</taxon>
        <taxon>Solanoideae</taxon>
        <taxon>Solaneae</taxon>
        <taxon>Solanum</taxon>
    </lineage>
</organism>
<evidence type="ECO:0000313" key="12">
    <source>
        <dbReference type="EMBL" id="KAG5573104.1"/>
    </source>
</evidence>
<evidence type="ECO:0000256" key="8">
    <source>
        <dbReference type="ARBA" id="ARBA00022833"/>
    </source>
</evidence>
<evidence type="ECO:0000256" key="9">
    <source>
        <dbReference type="PROSITE-ProRule" id="PRU00175"/>
    </source>
</evidence>
<keyword evidence="4" id="KW-0808">Transferase</keyword>
<dbReference type="Gene3D" id="3.30.40.10">
    <property type="entry name" value="Zinc/RING finger domain, C3HC4 (zinc finger)"/>
    <property type="match status" value="1"/>
</dbReference>
<dbReference type="InterPro" id="IPR013083">
    <property type="entry name" value="Znf_RING/FYVE/PHD"/>
</dbReference>
<keyword evidence="8" id="KW-0862">Zinc</keyword>
<dbReference type="EMBL" id="JACXVP010000012">
    <property type="protein sequence ID" value="KAG5573104.1"/>
    <property type="molecule type" value="Genomic_DNA"/>
</dbReference>
<dbReference type="PROSITE" id="PS50089">
    <property type="entry name" value="ZF_RING_2"/>
    <property type="match status" value="1"/>
</dbReference>
<dbReference type="SUPFAM" id="SSF57850">
    <property type="entry name" value="RING/U-box"/>
    <property type="match status" value="1"/>
</dbReference>
<evidence type="ECO:0000256" key="4">
    <source>
        <dbReference type="ARBA" id="ARBA00022679"/>
    </source>
</evidence>
<evidence type="ECO:0000256" key="7">
    <source>
        <dbReference type="ARBA" id="ARBA00022786"/>
    </source>
</evidence>
<protein>
    <recommendedName>
        <fullName evidence="3">RING-type E3 ubiquitin transferase</fullName>
        <ecNumber evidence="3">2.3.2.27</ecNumber>
    </recommendedName>
</protein>
<accession>A0A9J5WDL7</accession>
<keyword evidence="5" id="KW-0479">Metal-binding</keyword>
<name>A0A9J5WDL7_SOLCO</name>
<feature type="domain" description="RING-type" evidence="11">
    <location>
        <begin position="45"/>
        <end position="86"/>
    </location>
</feature>
<evidence type="ECO:0000313" key="13">
    <source>
        <dbReference type="Proteomes" id="UP000824120"/>
    </source>
</evidence>
<dbReference type="Proteomes" id="UP000824120">
    <property type="component" value="Chromosome 12"/>
</dbReference>
<proteinExistence type="predicted"/>
<comment type="pathway">
    <text evidence="2">Protein modification; protein ubiquitination.</text>
</comment>
<reference evidence="12 13" key="1">
    <citation type="submission" date="2020-09" db="EMBL/GenBank/DDBJ databases">
        <title>De no assembly of potato wild relative species, Solanum commersonii.</title>
        <authorList>
            <person name="Cho K."/>
        </authorList>
    </citation>
    <scope>NUCLEOTIDE SEQUENCE [LARGE SCALE GENOMIC DNA]</scope>
    <source>
        <strain evidence="12">LZ3.2</strain>
        <tissue evidence="12">Leaf</tissue>
    </source>
</reference>
<dbReference type="InterPro" id="IPR024766">
    <property type="entry name" value="Znf_RING_H2"/>
</dbReference>
<dbReference type="InterPro" id="IPR001841">
    <property type="entry name" value="Znf_RING"/>
</dbReference>
<evidence type="ECO:0000256" key="6">
    <source>
        <dbReference type="ARBA" id="ARBA00022771"/>
    </source>
</evidence>
<dbReference type="OrthoDB" id="1302023at2759"/>
<sequence length="89" mass="10263">MAKQRLKGSMKAFQRHMDPEKEEQLKGIKLDGVKNPTEVEEIYVICQAEFEHEESIGTLGCRHEYHMDCIKQGLLKKKDCPMCPTCILP</sequence>
<comment type="caution">
    <text evidence="12">The sequence shown here is derived from an EMBL/GenBank/DDBJ whole genome shotgun (WGS) entry which is preliminary data.</text>
</comment>
<feature type="compositionally biased region" description="Basic and acidic residues" evidence="10">
    <location>
        <begin position="15"/>
        <end position="26"/>
    </location>
</feature>
<keyword evidence="13" id="KW-1185">Reference proteome</keyword>